<protein>
    <submittedName>
        <fullName evidence="1">Uncharacterized protein</fullName>
    </submittedName>
</protein>
<dbReference type="Proteomes" id="UP001054945">
    <property type="component" value="Unassembled WGS sequence"/>
</dbReference>
<dbReference type="AlphaFoldDB" id="A0AAV4VLL6"/>
<keyword evidence="2" id="KW-1185">Reference proteome</keyword>
<accession>A0AAV4VLL6</accession>
<reference evidence="1 2" key="1">
    <citation type="submission" date="2021-06" db="EMBL/GenBank/DDBJ databases">
        <title>Caerostris extrusa draft genome.</title>
        <authorList>
            <person name="Kono N."/>
            <person name="Arakawa K."/>
        </authorList>
    </citation>
    <scope>NUCLEOTIDE SEQUENCE [LARGE SCALE GENOMIC DNA]</scope>
</reference>
<gene>
    <name evidence="1" type="ORF">CEXT_388281</name>
</gene>
<evidence type="ECO:0000313" key="2">
    <source>
        <dbReference type="Proteomes" id="UP001054945"/>
    </source>
</evidence>
<dbReference type="EMBL" id="BPLR01014727">
    <property type="protein sequence ID" value="GIY70839.1"/>
    <property type="molecule type" value="Genomic_DNA"/>
</dbReference>
<proteinExistence type="predicted"/>
<comment type="caution">
    <text evidence="1">The sequence shown here is derived from an EMBL/GenBank/DDBJ whole genome shotgun (WGS) entry which is preliminary data.</text>
</comment>
<sequence>METLSERDQLASFVSRYFMTQEPVLESCVYVFGGVSSQEWSAVCKNEMVVLNDAGLHGCNSLPLPLTGLTAVCVPPISPSLRAESIALLCMHN</sequence>
<evidence type="ECO:0000313" key="1">
    <source>
        <dbReference type="EMBL" id="GIY70839.1"/>
    </source>
</evidence>
<name>A0AAV4VLL6_CAEEX</name>
<organism evidence="1 2">
    <name type="scientific">Caerostris extrusa</name>
    <name type="common">Bark spider</name>
    <name type="synonym">Caerostris bankana</name>
    <dbReference type="NCBI Taxonomy" id="172846"/>
    <lineage>
        <taxon>Eukaryota</taxon>
        <taxon>Metazoa</taxon>
        <taxon>Ecdysozoa</taxon>
        <taxon>Arthropoda</taxon>
        <taxon>Chelicerata</taxon>
        <taxon>Arachnida</taxon>
        <taxon>Araneae</taxon>
        <taxon>Araneomorphae</taxon>
        <taxon>Entelegynae</taxon>
        <taxon>Araneoidea</taxon>
        <taxon>Araneidae</taxon>
        <taxon>Caerostris</taxon>
    </lineage>
</organism>